<name>C0NF73_AJECG</name>
<dbReference type="RefSeq" id="XP_045290375.1">
    <property type="nucleotide sequence ID" value="XM_045428589.1"/>
</dbReference>
<dbReference type="AlphaFoldDB" id="C0NF73"/>
<keyword evidence="2" id="KW-1185">Reference proteome</keyword>
<protein>
    <submittedName>
        <fullName evidence="1">Uncharacterized protein</fullName>
    </submittedName>
</protein>
<dbReference type="GeneID" id="69034556"/>
<organism evidence="1 2">
    <name type="scientific">Ajellomyces capsulatus (strain G186AR / H82 / ATCC MYA-2454 / RMSCC 2432)</name>
    <name type="common">Darling's disease fungus</name>
    <name type="synonym">Histoplasma capsulatum</name>
    <dbReference type="NCBI Taxonomy" id="447093"/>
    <lineage>
        <taxon>Eukaryota</taxon>
        <taxon>Fungi</taxon>
        <taxon>Dikarya</taxon>
        <taxon>Ascomycota</taxon>
        <taxon>Pezizomycotina</taxon>
        <taxon>Eurotiomycetes</taxon>
        <taxon>Eurotiomycetidae</taxon>
        <taxon>Onygenales</taxon>
        <taxon>Ajellomycetaceae</taxon>
        <taxon>Histoplasma</taxon>
    </lineage>
</organism>
<accession>C0NF73</accession>
<gene>
    <name evidence="1" type="ORF">HCBG_01539</name>
</gene>
<sequence length="141" mass="15407">MFSTLKIEQAKARIVSLSALIGESGVVKVVAAHMTIEKIKTWDSTYLLDNADVKPEPRKTSKSLFPTARFAAVLLETAQVSETMHQQRKNVVDIGGETSAADEIQVSASNGECNTGDWLSRFGCNPCVWNEDLRLQPPLTG</sequence>
<dbReference type="HOGENOM" id="CLU_1824768_0_0_1"/>
<dbReference type="Proteomes" id="UP000001631">
    <property type="component" value="Unassembled WGS sequence"/>
</dbReference>
<dbReference type="InParanoid" id="C0NF73"/>
<dbReference type="EMBL" id="GG663364">
    <property type="protein sequence ID" value="EEH09894.1"/>
    <property type="molecule type" value="Genomic_DNA"/>
</dbReference>
<proteinExistence type="predicted"/>
<reference evidence="1" key="1">
    <citation type="submission" date="2009-02" db="EMBL/GenBank/DDBJ databases">
        <title>The Genome Sequence of Ajellomyces capsulatus strain G186AR.</title>
        <authorList>
            <consortium name="The Broad Institute Genome Sequencing Platform"/>
            <person name="Champion M."/>
            <person name="Cuomo C."/>
            <person name="Ma L.-J."/>
            <person name="Henn M.R."/>
            <person name="Sil A."/>
            <person name="Goldman B."/>
            <person name="Young S.K."/>
            <person name="Kodira C.D."/>
            <person name="Zeng Q."/>
            <person name="Koehrsen M."/>
            <person name="Alvarado L."/>
            <person name="Berlin A."/>
            <person name="Borenstein D."/>
            <person name="Chen Z."/>
            <person name="Engels R."/>
            <person name="Freedman E."/>
            <person name="Gellesch M."/>
            <person name="Goldberg J."/>
            <person name="Griggs A."/>
            <person name="Gujja S."/>
            <person name="Heiman D."/>
            <person name="Hepburn T."/>
            <person name="Howarth C."/>
            <person name="Jen D."/>
            <person name="Larson L."/>
            <person name="Lewis B."/>
            <person name="Mehta T."/>
            <person name="Park D."/>
            <person name="Pearson M."/>
            <person name="Roberts A."/>
            <person name="Saif S."/>
            <person name="Shea T."/>
            <person name="Shenoy N."/>
            <person name="Sisk P."/>
            <person name="Stolte C."/>
            <person name="Sykes S."/>
            <person name="Walk T."/>
            <person name="White J."/>
            <person name="Yandava C."/>
            <person name="Klein B."/>
            <person name="McEwen J.G."/>
            <person name="Puccia R."/>
            <person name="Goldman G.H."/>
            <person name="Felipe M.S."/>
            <person name="Nino-Vega G."/>
            <person name="San-Blas G."/>
            <person name="Taylor J."/>
            <person name="Mendoza L."/>
            <person name="Galagan J."/>
            <person name="Nusbaum C."/>
            <person name="Birren B."/>
        </authorList>
    </citation>
    <scope>NUCLEOTIDE SEQUENCE</scope>
    <source>
        <strain evidence="1">G186AR</strain>
    </source>
</reference>
<evidence type="ECO:0000313" key="1">
    <source>
        <dbReference type="EMBL" id="EEH09894.1"/>
    </source>
</evidence>
<evidence type="ECO:0000313" key="2">
    <source>
        <dbReference type="Proteomes" id="UP000001631"/>
    </source>
</evidence>